<protein>
    <recommendedName>
        <fullName evidence="2">CFA20 domain-containing protein</fullName>
    </recommendedName>
</protein>
<dbReference type="EMBL" id="JNBS01000045">
    <property type="protein sequence ID" value="OQS07870.1"/>
    <property type="molecule type" value="Genomic_DNA"/>
</dbReference>
<evidence type="ECO:0000313" key="3">
    <source>
        <dbReference type="EMBL" id="OQS07870.1"/>
    </source>
</evidence>
<evidence type="ECO:0000313" key="4">
    <source>
        <dbReference type="Proteomes" id="UP000243217"/>
    </source>
</evidence>
<dbReference type="OrthoDB" id="10261083at2759"/>
<evidence type="ECO:0000256" key="1">
    <source>
        <dbReference type="SAM" id="MobiDB-lite"/>
    </source>
</evidence>
<dbReference type="PANTHER" id="PTHR12458">
    <property type="entry name" value="ORF PROTEIN"/>
    <property type="match status" value="1"/>
</dbReference>
<gene>
    <name evidence="3" type="ORF">THRCLA_00138</name>
</gene>
<dbReference type="STRING" id="74557.A0A1W0ACW4"/>
<keyword evidence="4" id="KW-1185">Reference proteome</keyword>
<feature type="region of interest" description="Disordered" evidence="1">
    <location>
        <begin position="224"/>
        <end position="245"/>
    </location>
</feature>
<evidence type="ECO:0000259" key="2">
    <source>
        <dbReference type="Pfam" id="PF05018"/>
    </source>
</evidence>
<dbReference type="Proteomes" id="UP000243217">
    <property type="component" value="Unassembled WGS sequence"/>
</dbReference>
<dbReference type="InterPro" id="IPR040441">
    <property type="entry name" value="CFA20/CFAP20DC"/>
</dbReference>
<proteinExistence type="predicted"/>
<sequence>MFYQGAESVELLAAGGKDPVGKWKTTGKVRREYEKGSKAFLVNMEGTASATKLALPKDSKMGLSMRYLIFQVLIPAGKAVSLEFGVTDANNLRRRLLLSSAFRECAVHQLHAQIPFQSVRRDAWVNLTFNVDALVSQMFPQVMLRSIDSIVLSGTWRIRRIFAMKDAPVSALAAFTPLDENVHYVDIPRAFAVPGCPVEYFTASTLIKPSLAVKSKPLRPESAPVAAGAKKSQINRPSSSISKGLIKQPKAITQEKKVCKPVKKTEEPSAQVKTIFSFASERVPEPSKFLIQKAPTQLLEKKSIFDFASLNIPPLPTKSMKKTSFTEAKTSKFASWEDDTDDLANQTTTPSELIHAKLEPRNLITPKKPDDYIGSKDINPAFEPQIIKPEEELPLATLLVEVKQNIEMDAMATSPLPSPLPSCPTQQIPLLSQIELPELMPKVENQKEQEIYDNNNETQNEPQEVGNADDDKDSECSFDLTEELNAGADGEASFDFDDELEESLPSMVHKEEIVQKQLPLMIPSPKLNVSSLKTINQPEECTTSLDEALLNMDPRLKSLLDWSRPVANTKSNEQVMDLVYDPILQCYHDVATNKYYQFKK</sequence>
<organism evidence="3 4">
    <name type="scientific">Thraustotheca clavata</name>
    <dbReference type="NCBI Taxonomy" id="74557"/>
    <lineage>
        <taxon>Eukaryota</taxon>
        <taxon>Sar</taxon>
        <taxon>Stramenopiles</taxon>
        <taxon>Oomycota</taxon>
        <taxon>Saprolegniomycetes</taxon>
        <taxon>Saprolegniales</taxon>
        <taxon>Achlyaceae</taxon>
        <taxon>Thraustotheca</taxon>
    </lineage>
</organism>
<dbReference type="Pfam" id="PF05018">
    <property type="entry name" value="CFA20_dom"/>
    <property type="match status" value="1"/>
</dbReference>
<accession>A0A1W0ACW4</accession>
<feature type="compositionally biased region" description="Polar residues" evidence="1">
    <location>
        <begin position="232"/>
        <end position="242"/>
    </location>
</feature>
<dbReference type="InterPro" id="IPR007714">
    <property type="entry name" value="CFA20_dom"/>
</dbReference>
<feature type="compositionally biased region" description="Polar residues" evidence="1">
    <location>
        <begin position="453"/>
        <end position="462"/>
    </location>
</feature>
<dbReference type="AlphaFoldDB" id="A0A1W0ACW4"/>
<reference evidence="3 4" key="1">
    <citation type="journal article" date="2014" name="Genome Biol. Evol.">
        <title>The secreted proteins of Achlya hypogyna and Thraustotheca clavata identify the ancestral oomycete secretome and reveal gene acquisitions by horizontal gene transfer.</title>
        <authorList>
            <person name="Misner I."/>
            <person name="Blouin N."/>
            <person name="Leonard G."/>
            <person name="Richards T.A."/>
            <person name="Lane C.E."/>
        </authorList>
    </citation>
    <scope>NUCLEOTIDE SEQUENCE [LARGE SCALE GENOMIC DNA]</scope>
    <source>
        <strain evidence="3 4">ATCC 34112</strain>
    </source>
</reference>
<name>A0A1W0ACW4_9STRA</name>
<feature type="region of interest" description="Disordered" evidence="1">
    <location>
        <begin position="453"/>
        <end position="475"/>
    </location>
</feature>
<comment type="caution">
    <text evidence="3">The sequence shown here is derived from an EMBL/GenBank/DDBJ whole genome shotgun (WGS) entry which is preliminary data.</text>
</comment>
<feature type="domain" description="CFA20" evidence="2">
    <location>
        <begin position="8"/>
        <end position="165"/>
    </location>
</feature>